<protein>
    <submittedName>
        <fullName evidence="1">Uncharacterized protein</fullName>
    </submittedName>
</protein>
<proteinExistence type="predicted"/>
<reference evidence="1 2" key="1">
    <citation type="journal article" date="2018" name="BMC Genomics">
        <title>Comparative genome analyses reveal sequence features reflecting distinct modes of host-adaptation between dicot and monocot powdery mildew.</title>
        <authorList>
            <person name="Wu Y."/>
            <person name="Ma X."/>
            <person name="Pan Z."/>
            <person name="Kale S.D."/>
            <person name="Song Y."/>
            <person name="King H."/>
            <person name="Zhang Q."/>
            <person name="Presley C."/>
            <person name="Deng X."/>
            <person name="Wei C.I."/>
            <person name="Xiao S."/>
        </authorList>
    </citation>
    <scope>NUCLEOTIDE SEQUENCE [LARGE SCALE GENOMIC DNA]</scope>
    <source>
        <strain evidence="1">UMSG2</strain>
    </source>
</reference>
<name>A0A420H810_9PEZI</name>
<accession>A0A420H810</accession>
<comment type="caution">
    <text evidence="1">The sequence shown here is derived from an EMBL/GenBank/DDBJ whole genome shotgun (WGS) entry which is preliminary data.</text>
</comment>
<organism evidence="1 2">
    <name type="scientific">Erysiphe neolycopersici</name>
    <dbReference type="NCBI Taxonomy" id="212602"/>
    <lineage>
        <taxon>Eukaryota</taxon>
        <taxon>Fungi</taxon>
        <taxon>Dikarya</taxon>
        <taxon>Ascomycota</taxon>
        <taxon>Pezizomycotina</taxon>
        <taxon>Leotiomycetes</taxon>
        <taxon>Erysiphales</taxon>
        <taxon>Erysiphaceae</taxon>
        <taxon>Erysiphe</taxon>
    </lineage>
</organism>
<sequence>MNFFPKSNKHPRRAELRFEFFENVDSLSAPRFTIDPHWICFMEKKTESEKLSFHKPTDYSLNEYGHGRQFFDETPASTLLASLEIIFE</sequence>
<evidence type="ECO:0000313" key="2">
    <source>
        <dbReference type="Proteomes" id="UP000286134"/>
    </source>
</evidence>
<dbReference type="Proteomes" id="UP000286134">
    <property type="component" value="Unassembled WGS sequence"/>
</dbReference>
<dbReference type="AlphaFoldDB" id="A0A420H810"/>
<evidence type="ECO:0000313" key="1">
    <source>
        <dbReference type="EMBL" id="RKF53558.1"/>
    </source>
</evidence>
<gene>
    <name evidence="1" type="ORF">OnM2_104002</name>
</gene>
<dbReference type="EMBL" id="MCFK01010425">
    <property type="protein sequence ID" value="RKF53558.1"/>
    <property type="molecule type" value="Genomic_DNA"/>
</dbReference>
<keyword evidence="2" id="KW-1185">Reference proteome</keyword>